<evidence type="ECO:0000256" key="6">
    <source>
        <dbReference type="SAM" id="MobiDB-lite"/>
    </source>
</evidence>
<name>A0A7I8L2Y2_SPIIN</name>
<dbReference type="PANTHER" id="PTHR22953:SF7">
    <property type="entry name" value="PURPLE ACID PHOSPHATASE 22"/>
    <property type="match status" value="1"/>
</dbReference>
<evidence type="ECO:0000256" key="1">
    <source>
        <dbReference type="ARBA" id="ARBA00008723"/>
    </source>
</evidence>
<proteinExistence type="inferred from homology"/>
<dbReference type="Proteomes" id="UP000663760">
    <property type="component" value="Chromosome 11"/>
</dbReference>
<keyword evidence="3 5" id="KW-0378">Hydrolase</keyword>
<sequence length="448" mass="49929">MATKRQTPVLVLAFGLLICTAAADASKFVRPPSRPLVTTLHSKADSHPQQVHISAVGMDGMAISYVTEDKTVPSLVEYGRAPGKYSHSATGESTSYKFFFYSSGKIHYVRIGPLEPTTVYYYRCGGAGDEFSFKTPPAALPVEFVVIGDLGQTEWTAATLAQVNRSDYDMLLLPGDLPYADMHQPRWDSFGRFVEPYASRRAWMVTEGNHEIESLPVVGPRPFLAYDARWRMPYGESSSSSNLYYSFDVAGGSVHVLMLGSYAEFGPSSDQRRWLEADLAKVDRSRTPWLVVLLHAPWYNTNSAHQGEGEEMRKALEELLYRARVDIVFAGHVHAYERFKRIYDNAADPCGPLHVTIGDGGNREGLADNFQRQHKTAPLSEFREASFGHGRLRVVNGTHARWSWHRNDDSFSVLRDDVWVESLSRSSSCNPPRGPSPPSAAAAWSDEL</sequence>
<dbReference type="InterPro" id="IPR041792">
    <property type="entry name" value="MPP_PAP"/>
</dbReference>
<protein>
    <recommendedName>
        <fullName evidence="5">Purple acid phosphatase</fullName>
        <ecNumber evidence="5">3.1.3.2</ecNumber>
    </recommendedName>
</protein>
<feature type="domain" description="Purple acid phosphatase C-terminal" evidence="8">
    <location>
        <begin position="351"/>
        <end position="413"/>
    </location>
</feature>
<feature type="region of interest" description="Disordered" evidence="6">
    <location>
        <begin position="424"/>
        <end position="448"/>
    </location>
</feature>
<dbReference type="SUPFAM" id="SSF56300">
    <property type="entry name" value="Metallo-dependent phosphatases"/>
    <property type="match status" value="1"/>
</dbReference>
<dbReference type="InterPro" id="IPR015914">
    <property type="entry name" value="PAPs_N"/>
</dbReference>
<dbReference type="InterPro" id="IPR039331">
    <property type="entry name" value="PAPs-like"/>
</dbReference>
<feature type="compositionally biased region" description="Low complexity" evidence="6">
    <location>
        <begin position="439"/>
        <end position="448"/>
    </location>
</feature>
<comment type="catalytic activity">
    <reaction evidence="5">
        <text>a phosphate monoester + H2O = an alcohol + phosphate</text>
        <dbReference type="Rhea" id="RHEA:15017"/>
        <dbReference type="ChEBI" id="CHEBI:15377"/>
        <dbReference type="ChEBI" id="CHEBI:30879"/>
        <dbReference type="ChEBI" id="CHEBI:43474"/>
        <dbReference type="ChEBI" id="CHEBI:67140"/>
        <dbReference type="EC" id="3.1.3.2"/>
    </reaction>
</comment>
<evidence type="ECO:0000313" key="11">
    <source>
        <dbReference type="Proteomes" id="UP000663760"/>
    </source>
</evidence>
<dbReference type="CDD" id="cd00839">
    <property type="entry name" value="MPP_PAPs"/>
    <property type="match status" value="1"/>
</dbReference>
<keyword evidence="4" id="KW-0325">Glycoprotein</keyword>
<organism evidence="10 11">
    <name type="scientific">Spirodela intermedia</name>
    <name type="common">Intermediate duckweed</name>
    <dbReference type="NCBI Taxonomy" id="51605"/>
    <lineage>
        <taxon>Eukaryota</taxon>
        <taxon>Viridiplantae</taxon>
        <taxon>Streptophyta</taxon>
        <taxon>Embryophyta</taxon>
        <taxon>Tracheophyta</taxon>
        <taxon>Spermatophyta</taxon>
        <taxon>Magnoliopsida</taxon>
        <taxon>Liliopsida</taxon>
        <taxon>Araceae</taxon>
        <taxon>Lemnoideae</taxon>
        <taxon>Spirodela</taxon>
    </lineage>
</organism>
<evidence type="ECO:0000256" key="4">
    <source>
        <dbReference type="ARBA" id="ARBA00023180"/>
    </source>
</evidence>
<dbReference type="Pfam" id="PF16656">
    <property type="entry name" value="Pur_ac_phosph_N"/>
    <property type="match status" value="1"/>
</dbReference>
<evidence type="ECO:0000259" key="8">
    <source>
        <dbReference type="Pfam" id="PF14008"/>
    </source>
</evidence>
<dbReference type="PANTHER" id="PTHR22953">
    <property type="entry name" value="ACID PHOSPHATASE RELATED"/>
    <property type="match status" value="1"/>
</dbReference>
<dbReference type="Gene3D" id="2.60.40.380">
    <property type="entry name" value="Purple acid phosphatase-like, N-terminal"/>
    <property type="match status" value="1"/>
</dbReference>
<reference evidence="10" key="1">
    <citation type="submission" date="2020-02" db="EMBL/GenBank/DDBJ databases">
        <authorList>
            <person name="Scholz U."/>
            <person name="Mascher M."/>
            <person name="Fiebig A."/>
        </authorList>
    </citation>
    <scope>NUCLEOTIDE SEQUENCE</scope>
</reference>
<dbReference type="EC" id="3.1.3.2" evidence="5"/>
<keyword evidence="2 5" id="KW-0732">Signal</keyword>
<evidence type="ECO:0000259" key="7">
    <source>
        <dbReference type="Pfam" id="PF00149"/>
    </source>
</evidence>
<dbReference type="EMBL" id="LR746274">
    <property type="protein sequence ID" value="CAA7404397.1"/>
    <property type="molecule type" value="Genomic_DNA"/>
</dbReference>
<evidence type="ECO:0000313" key="10">
    <source>
        <dbReference type="EMBL" id="CAA7404397.1"/>
    </source>
</evidence>
<dbReference type="InterPro" id="IPR029052">
    <property type="entry name" value="Metallo-depent_PP-like"/>
</dbReference>
<dbReference type="GO" id="GO:0046872">
    <property type="term" value="F:metal ion binding"/>
    <property type="evidence" value="ECO:0007669"/>
    <property type="project" value="InterPro"/>
</dbReference>
<dbReference type="OrthoDB" id="45007at2759"/>
<dbReference type="Gene3D" id="3.60.21.10">
    <property type="match status" value="1"/>
</dbReference>
<evidence type="ECO:0000259" key="9">
    <source>
        <dbReference type="Pfam" id="PF16656"/>
    </source>
</evidence>
<dbReference type="InterPro" id="IPR004843">
    <property type="entry name" value="Calcineurin-like_PHP"/>
</dbReference>
<accession>A0A7I8L2Y2</accession>
<evidence type="ECO:0000256" key="5">
    <source>
        <dbReference type="RuleBase" id="RU361203"/>
    </source>
</evidence>
<dbReference type="SUPFAM" id="SSF49363">
    <property type="entry name" value="Purple acid phosphatase, N-terminal domain"/>
    <property type="match status" value="1"/>
</dbReference>
<comment type="similarity">
    <text evidence="1 5">Belongs to the metallophosphoesterase superfamily. Purple acid phosphatase family.</text>
</comment>
<dbReference type="InterPro" id="IPR025733">
    <property type="entry name" value="PAPs_C"/>
</dbReference>
<dbReference type="Pfam" id="PF00149">
    <property type="entry name" value="Metallophos"/>
    <property type="match status" value="1"/>
</dbReference>
<gene>
    <name evidence="10" type="ORF">SI8410_11015075</name>
</gene>
<feature type="domain" description="Calcineurin-like phosphoesterase" evidence="7">
    <location>
        <begin position="144"/>
        <end position="336"/>
    </location>
</feature>
<feature type="chain" id="PRO_5029945508" description="Purple acid phosphatase" evidence="5">
    <location>
        <begin position="26"/>
        <end position="448"/>
    </location>
</feature>
<dbReference type="InterPro" id="IPR008963">
    <property type="entry name" value="Purple_acid_Pase-like_N"/>
</dbReference>
<feature type="domain" description="Purple acid phosphatase N-terminal" evidence="9">
    <location>
        <begin position="48"/>
        <end position="135"/>
    </location>
</feature>
<dbReference type="GO" id="GO:0003993">
    <property type="term" value="F:acid phosphatase activity"/>
    <property type="evidence" value="ECO:0007669"/>
    <property type="project" value="UniProtKB-EC"/>
</dbReference>
<keyword evidence="11" id="KW-1185">Reference proteome</keyword>
<evidence type="ECO:0000256" key="2">
    <source>
        <dbReference type="ARBA" id="ARBA00022729"/>
    </source>
</evidence>
<feature type="signal peptide" evidence="5">
    <location>
        <begin position="1"/>
        <end position="25"/>
    </location>
</feature>
<evidence type="ECO:0000256" key="3">
    <source>
        <dbReference type="ARBA" id="ARBA00022801"/>
    </source>
</evidence>
<dbReference type="Pfam" id="PF14008">
    <property type="entry name" value="Metallophos_C"/>
    <property type="match status" value="1"/>
</dbReference>
<dbReference type="AlphaFoldDB" id="A0A7I8L2Y2"/>